<dbReference type="EMBL" id="CADCUB010000078">
    <property type="protein sequence ID" value="CAA9325988.1"/>
    <property type="molecule type" value="Genomic_DNA"/>
</dbReference>
<feature type="compositionally biased region" description="Gly residues" evidence="1">
    <location>
        <begin position="34"/>
        <end position="43"/>
    </location>
</feature>
<feature type="region of interest" description="Disordered" evidence="1">
    <location>
        <begin position="1"/>
        <end position="43"/>
    </location>
</feature>
<evidence type="ECO:0000313" key="2">
    <source>
        <dbReference type="EMBL" id="CAA9325988.1"/>
    </source>
</evidence>
<feature type="non-terminal residue" evidence="2">
    <location>
        <position position="43"/>
    </location>
</feature>
<proteinExistence type="predicted"/>
<feature type="compositionally biased region" description="Basic residues" evidence="1">
    <location>
        <begin position="7"/>
        <end position="30"/>
    </location>
</feature>
<dbReference type="AlphaFoldDB" id="A0A6J4L7I1"/>
<organism evidence="2">
    <name type="scientific">uncultured Frankineae bacterium</name>
    <dbReference type="NCBI Taxonomy" id="437475"/>
    <lineage>
        <taxon>Bacteria</taxon>
        <taxon>Bacillati</taxon>
        <taxon>Actinomycetota</taxon>
        <taxon>Actinomycetes</taxon>
        <taxon>Frankiales</taxon>
        <taxon>environmental samples</taxon>
    </lineage>
</organism>
<accession>A0A6J4L7I1</accession>
<evidence type="ECO:0000256" key="1">
    <source>
        <dbReference type="SAM" id="MobiDB-lite"/>
    </source>
</evidence>
<gene>
    <name evidence="2" type="ORF">AVDCRST_MAG07-1475</name>
</gene>
<sequence length="43" mass="4594">AHDPPRARGRLVGRRRGPDRRRSSRCRAARRAGAAGGRAGSDA</sequence>
<reference evidence="2" key="1">
    <citation type="submission" date="2020-02" db="EMBL/GenBank/DDBJ databases">
        <authorList>
            <person name="Meier V. D."/>
        </authorList>
    </citation>
    <scope>NUCLEOTIDE SEQUENCE</scope>
    <source>
        <strain evidence="2">AVDCRST_MAG07</strain>
    </source>
</reference>
<protein>
    <submittedName>
        <fullName evidence="2">Uncharacterized protein</fullName>
    </submittedName>
</protein>
<name>A0A6J4L7I1_9ACTN</name>
<feature type="non-terminal residue" evidence="2">
    <location>
        <position position="1"/>
    </location>
</feature>